<comment type="catalytic activity">
    <reaction evidence="7">
        <text>adenosine + H2O + H(+) = inosine + NH4(+)</text>
        <dbReference type="Rhea" id="RHEA:24408"/>
        <dbReference type="ChEBI" id="CHEBI:15377"/>
        <dbReference type="ChEBI" id="CHEBI:15378"/>
        <dbReference type="ChEBI" id="CHEBI:16335"/>
        <dbReference type="ChEBI" id="CHEBI:17596"/>
        <dbReference type="ChEBI" id="CHEBI:28938"/>
        <dbReference type="EC" id="3.5.4.4"/>
    </reaction>
    <physiologicalReaction direction="left-to-right" evidence="7">
        <dbReference type="Rhea" id="RHEA:24409"/>
    </physiologicalReaction>
</comment>
<organism evidence="10 11">
    <name type="scientific">Helicobacter turcicus</name>
    <dbReference type="NCBI Taxonomy" id="2867412"/>
    <lineage>
        <taxon>Bacteria</taxon>
        <taxon>Pseudomonadati</taxon>
        <taxon>Campylobacterota</taxon>
        <taxon>Epsilonproteobacteria</taxon>
        <taxon>Campylobacterales</taxon>
        <taxon>Helicobacteraceae</taxon>
        <taxon>Helicobacter</taxon>
    </lineage>
</organism>
<keyword evidence="4" id="KW-0479">Metal-binding</keyword>
<evidence type="ECO:0000256" key="2">
    <source>
        <dbReference type="ARBA" id="ARBA00007353"/>
    </source>
</evidence>
<evidence type="ECO:0000313" key="10">
    <source>
        <dbReference type="EMBL" id="MBX7490920.1"/>
    </source>
</evidence>
<dbReference type="PANTHER" id="PTHR30616">
    <property type="entry name" value="UNCHARACTERIZED PROTEIN YFIH"/>
    <property type="match status" value="1"/>
</dbReference>
<comment type="catalytic activity">
    <reaction evidence="8">
        <text>adenosine + phosphate = alpha-D-ribose 1-phosphate + adenine</text>
        <dbReference type="Rhea" id="RHEA:27642"/>
        <dbReference type="ChEBI" id="CHEBI:16335"/>
        <dbReference type="ChEBI" id="CHEBI:16708"/>
        <dbReference type="ChEBI" id="CHEBI:43474"/>
        <dbReference type="ChEBI" id="CHEBI:57720"/>
        <dbReference type="EC" id="2.4.2.1"/>
    </reaction>
    <physiologicalReaction direction="left-to-right" evidence="8">
        <dbReference type="Rhea" id="RHEA:27643"/>
    </physiologicalReaction>
</comment>
<dbReference type="InterPro" id="IPR011324">
    <property type="entry name" value="Cytotoxic_necrot_fac-like_cat"/>
</dbReference>
<dbReference type="PANTHER" id="PTHR30616:SF2">
    <property type="entry name" value="PURINE NUCLEOSIDE PHOSPHORYLASE LACC1"/>
    <property type="match status" value="1"/>
</dbReference>
<dbReference type="InterPro" id="IPR038371">
    <property type="entry name" value="Cu_polyphenol_OxRdtase_sf"/>
</dbReference>
<keyword evidence="5" id="KW-0378">Hydrolase</keyword>
<evidence type="ECO:0000256" key="7">
    <source>
        <dbReference type="ARBA" id="ARBA00047989"/>
    </source>
</evidence>
<evidence type="ECO:0000256" key="8">
    <source>
        <dbReference type="ARBA" id="ARBA00048968"/>
    </source>
</evidence>
<keyword evidence="6" id="KW-0862">Zinc</keyword>
<dbReference type="SUPFAM" id="SSF64438">
    <property type="entry name" value="CNF1/YfiH-like putative cysteine hydrolases"/>
    <property type="match status" value="1"/>
</dbReference>
<evidence type="ECO:0000256" key="6">
    <source>
        <dbReference type="ARBA" id="ARBA00022833"/>
    </source>
</evidence>
<comment type="catalytic activity">
    <reaction evidence="9">
        <text>S-methyl-5'-thioadenosine + phosphate = 5-(methylsulfanyl)-alpha-D-ribose 1-phosphate + adenine</text>
        <dbReference type="Rhea" id="RHEA:11852"/>
        <dbReference type="ChEBI" id="CHEBI:16708"/>
        <dbReference type="ChEBI" id="CHEBI:17509"/>
        <dbReference type="ChEBI" id="CHEBI:43474"/>
        <dbReference type="ChEBI" id="CHEBI:58533"/>
        <dbReference type="EC" id="2.4.2.28"/>
    </reaction>
    <physiologicalReaction direction="left-to-right" evidence="9">
        <dbReference type="Rhea" id="RHEA:11853"/>
    </physiologicalReaction>
</comment>
<dbReference type="Pfam" id="PF02578">
    <property type="entry name" value="Cu-oxidase_4"/>
    <property type="match status" value="1"/>
</dbReference>
<sequence>MKSSNSVLCVQKTQIKTPNGVCAFLSHAPLNVAFHAGGDSKESVLKNRSIAIAPLPLENLAYLNQIHGSEIIQAQSGGFLGNGDGILITQKNIIGMVMVADCNPILLYAMQKKILILLHAGRVGLQNGILMQALDLLQKRFHSCPNSIFVYVGPSIRNCCYKVGEDVFKEGILEKGRIVRNGELYLDLIAVIKAQLESYRLKNYTIAPQCTCCDSNFFSYRRNLNCGRFALFAHLV</sequence>
<dbReference type="CDD" id="cd16833">
    <property type="entry name" value="YfiH"/>
    <property type="match status" value="1"/>
</dbReference>
<comment type="caution">
    <text evidence="10">The sequence shown here is derived from an EMBL/GenBank/DDBJ whole genome shotgun (WGS) entry which is preliminary data.</text>
</comment>
<keyword evidence="3" id="KW-0808">Transferase</keyword>
<gene>
    <name evidence="10" type="ORF">K4G57_05515</name>
</gene>
<dbReference type="InterPro" id="IPR003730">
    <property type="entry name" value="Cu_polyphenol_OxRdtase"/>
</dbReference>
<dbReference type="Proteomes" id="UP000700059">
    <property type="component" value="Unassembled WGS sequence"/>
</dbReference>
<dbReference type="Gene3D" id="3.60.140.10">
    <property type="entry name" value="CNF1/YfiH-like putative cysteine hydrolases"/>
    <property type="match status" value="1"/>
</dbReference>
<accession>A0ABS7JNH3</accession>
<evidence type="ECO:0000256" key="5">
    <source>
        <dbReference type="ARBA" id="ARBA00022801"/>
    </source>
</evidence>
<evidence type="ECO:0000256" key="4">
    <source>
        <dbReference type="ARBA" id="ARBA00022723"/>
    </source>
</evidence>
<evidence type="ECO:0000256" key="1">
    <source>
        <dbReference type="ARBA" id="ARBA00000553"/>
    </source>
</evidence>
<evidence type="ECO:0000313" key="11">
    <source>
        <dbReference type="Proteomes" id="UP000700059"/>
    </source>
</evidence>
<comment type="catalytic activity">
    <reaction evidence="1">
        <text>inosine + phosphate = alpha-D-ribose 1-phosphate + hypoxanthine</text>
        <dbReference type="Rhea" id="RHEA:27646"/>
        <dbReference type="ChEBI" id="CHEBI:17368"/>
        <dbReference type="ChEBI" id="CHEBI:17596"/>
        <dbReference type="ChEBI" id="CHEBI:43474"/>
        <dbReference type="ChEBI" id="CHEBI:57720"/>
        <dbReference type="EC" id="2.4.2.1"/>
    </reaction>
    <physiologicalReaction direction="left-to-right" evidence="1">
        <dbReference type="Rhea" id="RHEA:27647"/>
    </physiologicalReaction>
</comment>
<keyword evidence="11" id="KW-1185">Reference proteome</keyword>
<protein>
    <submittedName>
        <fullName evidence="10">Polyphenol oxidase family protein</fullName>
    </submittedName>
</protein>
<name>A0ABS7JNH3_9HELI</name>
<evidence type="ECO:0000256" key="9">
    <source>
        <dbReference type="ARBA" id="ARBA00049893"/>
    </source>
</evidence>
<reference evidence="10 11" key="1">
    <citation type="submission" date="2021-08" db="EMBL/GenBank/DDBJ databases">
        <title>Helicobacter spp. isolated from feces of Anatolian Ground Squirrel (Spermophilus xanthoprymnus) in Turkey.</title>
        <authorList>
            <person name="Aydin F."/>
            <person name="Abay S."/>
            <person name="Kayman T."/>
            <person name="Karakaya E."/>
            <person name="Saticioglu I.B."/>
        </authorList>
    </citation>
    <scope>NUCLEOTIDE SEQUENCE [LARGE SCALE GENOMIC DNA]</scope>
    <source>
        <strain evidence="10 11">Faydin-H70</strain>
    </source>
</reference>
<evidence type="ECO:0000256" key="3">
    <source>
        <dbReference type="ARBA" id="ARBA00022679"/>
    </source>
</evidence>
<dbReference type="EMBL" id="JAIGYQ010000006">
    <property type="protein sequence ID" value="MBX7490920.1"/>
    <property type="molecule type" value="Genomic_DNA"/>
</dbReference>
<comment type="similarity">
    <text evidence="2">Belongs to the purine nucleoside phosphorylase YfiH/LACC1 family.</text>
</comment>
<proteinExistence type="inferred from homology"/>